<dbReference type="EMBL" id="BSND01000003">
    <property type="protein sequence ID" value="GLP98353.1"/>
    <property type="molecule type" value="Genomic_DNA"/>
</dbReference>
<dbReference type="Proteomes" id="UP001161423">
    <property type="component" value="Unassembled WGS sequence"/>
</dbReference>
<keyword evidence="1" id="KW-0472">Membrane</keyword>
<evidence type="ECO:0000313" key="3">
    <source>
        <dbReference type="Proteomes" id="UP001161423"/>
    </source>
</evidence>
<name>A0ABQ5TQH8_9GAMM</name>
<feature type="transmembrane region" description="Helical" evidence="1">
    <location>
        <begin position="62"/>
        <end position="79"/>
    </location>
</feature>
<gene>
    <name evidence="2" type="ORF">GCM10007891_02070</name>
</gene>
<keyword evidence="1" id="KW-0812">Transmembrane</keyword>
<accession>A0ABQ5TQH8</accession>
<dbReference type="RefSeq" id="WP_284722147.1">
    <property type="nucleotide sequence ID" value="NZ_BSND01000003.1"/>
</dbReference>
<reference evidence="2" key="2">
    <citation type="submission" date="2023-01" db="EMBL/GenBank/DDBJ databases">
        <title>Draft genome sequence of Methylophaga thalassica strain NBRC 102424.</title>
        <authorList>
            <person name="Sun Q."/>
            <person name="Mori K."/>
        </authorList>
    </citation>
    <scope>NUCLEOTIDE SEQUENCE</scope>
    <source>
        <strain evidence="2">NBRC 102424</strain>
    </source>
</reference>
<reference evidence="2" key="1">
    <citation type="journal article" date="2014" name="Int. J. Syst. Evol. Microbiol.">
        <title>Complete genome of a new Firmicutes species belonging to the dominant human colonic microbiota ('Ruminococcus bicirculans') reveals two chromosomes and a selective capacity to utilize plant glucans.</title>
        <authorList>
            <consortium name="NISC Comparative Sequencing Program"/>
            <person name="Wegmann U."/>
            <person name="Louis P."/>
            <person name="Goesmann A."/>
            <person name="Henrissat B."/>
            <person name="Duncan S.H."/>
            <person name="Flint H.J."/>
        </authorList>
    </citation>
    <scope>NUCLEOTIDE SEQUENCE</scope>
    <source>
        <strain evidence="2">NBRC 102424</strain>
    </source>
</reference>
<feature type="transmembrane region" description="Helical" evidence="1">
    <location>
        <begin position="99"/>
        <end position="116"/>
    </location>
</feature>
<evidence type="ECO:0008006" key="4">
    <source>
        <dbReference type="Google" id="ProtNLM"/>
    </source>
</evidence>
<comment type="caution">
    <text evidence="2">The sequence shown here is derived from an EMBL/GenBank/DDBJ whole genome shotgun (WGS) entry which is preliminary data.</text>
</comment>
<keyword evidence="1" id="KW-1133">Transmembrane helix</keyword>
<proteinExistence type="predicted"/>
<keyword evidence="3" id="KW-1185">Reference proteome</keyword>
<feature type="transmembrane region" description="Helical" evidence="1">
    <location>
        <begin position="128"/>
        <end position="145"/>
    </location>
</feature>
<organism evidence="2 3">
    <name type="scientific">Methylophaga thalassica</name>
    <dbReference type="NCBI Taxonomy" id="40223"/>
    <lineage>
        <taxon>Bacteria</taxon>
        <taxon>Pseudomonadati</taxon>
        <taxon>Pseudomonadota</taxon>
        <taxon>Gammaproteobacteria</taxon>
        <taxon>Thiotrichales</taxon>
        <taxon>Piscirickettsiaceae</taxon>
        <taxon>Methylophaga</taxon>
    </lineage>
</organism>
<evidence type="ECO:0000313" key="2">
    <source>
        <dbReference type="EMBL" id="GLP98353.1"/>
    </source>
</evidence>
<sequence length="201" mass="23132">MELETQTAHIAMETDIDPAAGDQAYFSVSTTKLKWLYLATFGLYGIYWFYKNWKLQQPFIDGKIMPVMRGIFSIFFTHALTKRIKQSMLRQDIPENKHLGFLATMFVLLVILGNLASTLADNHVVPEYFNIIWLVLFYLSVYPLIELQDKINMLKDDPIGAINSRYDWRGYAALFIGGRTVAVGYPWCSCLNRTKLKGDIL</sequence>
<feature type="transmembrane region" description="Helical" evidence="1">
    <location>
        <begin position="33"/>
        <end position="50"/>
    </location>
</feature>
<evidence type="ECO:0000256" key="1">
    <source>
        <dbReference type="SAM" id="Phobius"/>
    </source>
</evidence>
<protein>
    <recommendedName>
        <fullName evidence="4">DUF4234 domain-containing protein</fullName>
    </recommendedName>
</protein>